<comment type="caution">
    <text evidence="18">The sequence shown here is derived from an EMBL/GenBank/DDBJ whole genome shotgun (WGS) entry which is preliminary data.</text>
</comment>
<evidence type="ECO:0000256" key="13">
    <source>
        <dbReference type="PIRSR" id="PIRSR618044-1"/>
    </source>
</evidence>
<feature type="active site" evidence="13">
    <location>
        <position position="130"/>
    </location>
</feature>
<keyword evidence="7 16" id="KW-0732">Signal</keyword>
<feature type="chain" id="PRO_5038501430" description="serine-type D-Ala-D-Ala carboxypeptidase" evidence="16">
    <location>
        <begin position="26"/>
        <end position="446"/>
    </location>
</feature>
<dbReference type="AlphaFoldDB" id="A0A3D8TS17"/>
<keyword evidence="10" id="KW-0573">Peptidoglycan synthesis</keyword>
<dbReference type="GO" id="GO:0071555">
    <property type="term" value="P:cell wall organization"/>
    <property type="evidence" value="ECO:0007669"/>
    <property type="project" value="UniProtKB-KW"/>
</dbReference>
<evidence type="ECO:0000256" key="5">
    <source>
        <dbReference type="ARBA" id="ARBA00022645"/>
    </source>
</evidence>
<dbReference type="InterPro" id="IPR012338">
    <property type="entry name" value="Beta-lactam/transpept-like"/>
</dbReference>
<dbReference type="UniPathway" id="UPA00219"/>
<organism evidence="18 19">
    <name type="scientific">Listeria kieliensis</name>
    <dbReference type="NCBI Taxonomy" id="1621700"/>
    <lineage>
        <taxon>Bacteria</taxon>
        <taxon>Bacillati</taxon>
        <taxon>Bacillota</taxon>
        <taxon>Bacilli</taxon>
        <taxon>Bacillales</taxon>
        <taxon>Listeriaceae</taxon>
        <taxon>Listeria</taxon>
    </lineage>
</organism>
<dbReference type="InterPro" id="IPR015956">
    <property type="entry name" value="Peniciliin-bd_prot_C_sf"/>
</dbReference>
<name>A0A3D8TS17_9LIST</name>
<dbReference type="Pfam" id="PF07943">
    <property type="entry name" value="PBP5_C"/>
    <property type="match status" value="1"/>
</dbReference>
<comment type="function">
    <text evidence="1">Removes C-terminal D-alanyl residues from sugar-peptide cell wall precursors.</text>
</comment>
<evidence type="ECO:0000313" key="18">
    <source>
        <dbReference type="EMBL" id="RDX01542.1"/>
    </source>
</evidence>
<dbReference type="Gene3D" id="3.40.710.10">
    <property type="entry name" value="DD-peptidase/beta-lactamase superfamily"/>
    <property type="match status" value="1"/>
</dbReference>
<dbReference type="GO" id="GO:0009252">
    <property type="term" value="P:peptidoglycan biosynthetic process"/>
    <property type="evidence" value="ECO:0007669"/>
    <property type="project" value="UniProtKB-UniPathway"/>
</dbReference>
<accession>A0A3D8TS17</accession>
<dbReference type="Pfam" id="PF00768">
    <property type="entry name" value="Peptidase_S11"/>
    <property type="match status" value="1"/>
</dbReference>
<dbReference type="GO" id="GO:0006508">
    <property type="term" value="P:proteolysis"/>
    <property type="evidence" value="ECO:0007669"/>
    <property type="project" value="UniProtKB-KW"/>
</dbReference>
<dbReference type="PANTHER" id="PTHR21581">
    <property type="entry name" value="D-ALANYL-D-ALANINE CARBOXYPEPTIDASE"/>
    <property type="match status" value="1"/>
</dbReference>
<dbReference type="InterPro" id="IPR012907">
    <property type="entry name" value="Peptidase_S11_C"/>
</dbReference>
<evidence type="ECO:0000256" key="12">
    <source>
        <dbReference type="ARBA" id="ARBA00034000"/>
    </source>
</evidence>
<dbReference type="Gene3D" id="2.60.410.10">
    <property type="entry name" value="D-Ala-D-Ala carboxypeptidase, C-terminal domain"/>
    <property type="match status" value="1"/>
</dbReference>
<dbReference type="EMBL" id="LARY01000002">
    <property type="protein sequence ID" value="RDX01542.1"/>
    <property type="molecule type" value="Genomic_DNA"/>
</dbReference>
<dbReference type="Proteomes" id="UP000257055">
    <property type="component" value="Unassembled WGS sequence"/>
</dbReference>
<dbReference type="InterPro" id="IPR018044">
    <property type="entry name" value="Peptidase_S11"/>
</dbReference>
<dbReference type="GO" id="GO:0008360">
    <property type="term" value="P:regulation of cell shape"/>
    <property type="evidence" value="ECO:0007669"/>
    <property type="project" value="UniProtKB-KW"/>
</dbReference>
<proteinExistence type="inferred from homology"/>
<protein>
    <recommendedName>
        <fullName evidence="4">serine-type D-Ala-D-Ala carboxypeptidase</fullName>
        <ecNumber evidence="4">3.4.16.4</ecNumber>
    </recommendedName>
</protein>
<dbReference type="SUPFAM" id="SSF69189">
    <property type="entry name" value="Penicillin-binding protein associated domain"/>
    <property type="match status" value="1"/>
</dbReference>
<keyword evidence="11" id="KW-0961">Cell wall biogenesis/degradation</keyword>
<sequence>MKKLWNKIGAVVMAGTLAISGLVFAPNSAAAADAPTINANGAIAIEESTGKILYSKDADKMMGIASMTKMMDEYILFEQMDAKKISWDDKVKISEYAHKVSQDTSLSNVPLREGEEYTVKELYEAMAIYSANGAAIALAEKMAGSEGDFVKMMNKKADQLKLGEHHFVNSTGLNNSDLKGMQQVGDKNDENKMTAKGMAKLAQHLIQDYPEVLKTASTTKKDFRPGTSDRIAMSNWNWLLPGLIYGRKGVDGLKTGTTDYAGMCLTATATQNGMRVITVVLHANGGKGSGQHNSARFDETNKMLDYAFDNFKLEEVQKKGSKIKKPASAKVEDGKESTVSLTAGKDVSLVVPNAAGKPKVDTKVSLKNKTVTAPVKKGDKLGTMSLSLKGGDNLGYVDGKQSESIPVLAGEDVEKAGIFSRSAKAVGGFFQGIGNYVVDGVKGWFN</sequence>
<feature type="active site" description="Proton acceptor" evidence="13">
    <location>
        <position position="69"/>
    </location>
</feature>
<evidence type="ECO:0000256" key="15">
    <source>
        <dbReference type="RuleBase" id="RU004016"/>
    </source>
</evidence>
<dbReference type="InterPro" id="IPR001967">
    <property type="entry name" value="Peptidase_S11_N"/>
</dbReference>
<keyword evidence="5 18" id="KW-0121">Carboxypeptidase</keyword>
<evidence type="ECO:0000256" key="9">
    <source>
        <dbReference type="ARBA" id="ARBA00022960"/>
    </source>
</evidence>
<keyword evidence="8" id="KW-0378">Hydrolase</keyword>
<feature type="domain" description="Peptidase S11 D-Ala-D-Ala carboxypeptidase A C-terminal" evidence="17">
    <location>
        <begin position="311"/>
        <end position="415"/>
    </location>
</feature>
<feature type="active site" description="Acyl-ester intermediate" evidence="13">
    <location>
        <position position="66"/>
    </location>
</feature>
<gene>
    <name evidence="18" type="ORF">UR08_09755</name>
</gene>
<dbReference type="InterPro" id="IPR037167">
    <property type="entry name" value="Peptidase_S11_C_sf"/>
</dbReference>
<evidence type="ECO:0000256" key="6">
    <source>
        <dbReference type="ARBA" id="ARBA00022670"/>
    </source>
</evidence>
<dbReference type="PRINTS" id="PR00725">
    <property type="entry name" value="DADACBPTASE1"/>
</dbReference>
<evidence type="ECO:0000256" key="8">
    <source>
        <dbReference type="ARBA" id="ARBA00022801"/>
    </source>
</evidence>
<feature type="binding site" evidence="14">
    <location>
        <position position="254"/>
    </location>
    <ligand>
        <name>substrate</name>
    </ligand>
</feature>
<keyword evidence="9" id="KW-0133">Cell shape</keyword>
<evidence type="ECO:0000259" key="17">
    <source>
        <dbReference type="SMART" id="SM00936"/>
    </source>
</evidence>
<comment type="pathway">
    <text evidence="2">Cell wall biogenesis; peptidoglycan biosynthesis.</text>
</comment>
<dbReference type="EC" id="3.4.16.4" evidence="4"/>
<dbReference type="PANTHER" id="PTHR21581:SF11">
    <property type="entry name" value="D-ALANYL-D-ALANINE CARBOXYPEPTIDASE DACA"/>
    <property type="match status" value="1"/>
</dbReference>
<evidence type="ECO:0000256" key="3">
    <source>
        <dbReference type="ARBA" id="ARBA00007164"/>
    </source>
</evidence>
<evidence type="ECO:0000256" key="11">
    <source>
        <dbReference type="ARBA" id="ARBA00023316"/>
    </source>
</evidence>
<dbReference type="SUPFAM" id="SSF56601">
    <property type="entry name" value="beta-lactamase/transpeptidase-like"/>
    <property type="match status" value="1"/>
</dbReference>
<evidence type="ECO:0000313" key="19">
    <source>
        <dbReference type="Proteomes" id="UP000257055"/>
    </source>
</evidence>
<comment type="similarity">
    <text evidence="3 15">Belongs to the peptidase S11 family.</text>
</comment>
<keyword evidence="19" id="KW-1185">Reference proteome</keyword>
<evidence type="ECO:0000256" key="14">
    <source>
        <dbReference type="PIRSR" id="PIRSR618044-2"/>
    </source>
</evidence>
<evidence type="ECO:0000256" key="16">
    <source>
        <dbReference type="SAM" id="SignalP"/>
    </source>
</evidence>
<evidence type="ECO:0000256" key="1">
    <source>
        <dbReference type="ARBA" id="ARBA00003217"/>
    </source>
</evidence>
<feature type="signal peptide" evidence="16">
    <location>
        <begin position="1"/>
        <end position="25"/>
    </location>
</feature>
<comment type="catalytic activity">
    <reaction evidence="12">
        <text>Preferential cleavage: (Ac)2-L-Lys-D-Ala-|-D-Ala. Also transpeptidation of peptidyl-alanyl moieties that are N-acyl substituents of D-alanine.</text>
        <dbReference type="EC" id="3.4.16.4"/>
    </reaction>
</comment>
<reference evidence="19" key="1">
    <citation type="submission" date="2015-04" db="EMBL/GenBank/DDBJ databases">
        <authorList>
            <person name="Schardt J."/>
            <person name="Mueller-Herbst S."/>
            <person name="Scherer S."/>
            <person name="Huptas C."/>
        </authorList>
    </citation>
    <scope>NUCLEOTIDE SEQUENCE [LARGE SCALE GENOMIC DNA]</scope>
    <source>
        <strain evidence="19">Kiel-L1</strain>
    </source>
</reference>
<evidence type="ECO:0000256" key="7">
    <source>
        <dbReference type="ARBA" id="ARBA00022729"/>
    </source>
</evidence>
<keyword evidence="6" id="KW-0645">Protease</keyword>
<dbReference type="GO" id="GO:0009002">
    <property type="term" value="F:serine-type D-Ala-D-Ala carboxypeptidase activity"/>
    <property type="evidence" value="ECO:0007669"/>
    <property type="project" value="UniProtKB-EC"/>
</dbReference>
<dbReference type="SMART" id="SM00936">
    <property type="entry name" value="PBP5_C"/>
    <property type="match status" value="1"/>
</dbReference>
<evidence type="ECO:0000256" key="10">
    <source>
        <dbReference type="ARBA" id="ARBA00022984"/>
    </source>
</evidence>
<evidence type="ECO:0000256" key="4">
    <source>
        <dbReference type="ARBA" id="ARBA00012448"/>
    </source>
</evidence>
<evidence type="ECO:0000256" key="2">
    <source>
        <dbReference type="ARBA" id="ARBA00004752"/>
    </source>
</evidence>